<dbReference type="Proteomes" id="UP000887580">
    <property type="component" value="Unplaced"/>
</dbReference>
<protein>
    <submittedName>
        <fullName evidence="2">Uncharacterized protein</fullName>
    </submittedName>
</protein>
<reference evidence="2" key="1">
    <citation type="submission" date="2022-11" db="UniProtKB">
        <authorList>
            <consortium name="WormBaseParasite"/>
        </authorList>
    </citation>
    <scope>IDENTIFICATION</scope>
</reference>
<accession>A0AC35FFX5</accession>
<evidence type="ECO:0000313" key="1">
    <source>
        <dbReference type="Proteomes" id="UP000887580"/>
    </source>
</evidence>
<dbReference type="WBParaSite" id="PS1159_v2.g1718.t3">
    <property type="protein sequence ID" value="PS1159_v2.g1718.t3"/>
    <property type="gene ID" value="PS1159_v2.g1718"/>
</dbReference>
<evidence type="ECO:0000313" key="2">
    <source>
        <dbReference type="WBParaSite" id="PS1159_v2.g1718.t3"/>
    </source>
</evidence>
<proteinExistence type="predicted"/>
<organism evidence="1 2">
    <name type="scientific">Panagrolaimus sp. PS1159</name>
    <dbReference type="NCBI Taxonomy" id="55785"/>
    <lineage>
        <taxon>Eukaryota</taxon>
        <taxon>Metazoa</taxon>
        <taxon>Ecdysozoa</taxon>
        <taxon>Nematoda</taxon>
        <taxon>Chromadorea</taxon>
        <taxon>Rhabditida</taxon>
        <taxon>Tylenchina</taxon>
        <taxon>Panagrolaimomorpha</taxon>
        <taxon>Panagrolaimoidea</taxon>
        <taxon>Panagrolaimidae</taxon>
        <taxon>Panagrolaimus</taxon>
    </lineage>
</organism>
<name>A0AC35FFX5_9BILA</name>
<sequence>MTTHSEDKEANEILSPEQNMQIVNDSRINEQENMTDNIKNSEDAKTCDVEEGELPEEGEIMDDEDESQVTETLVSSEPILKPVAETQAAENHSTSQSVIATSTPPKEVEPSTSQSVTATSTPPKEVEPSVKSPASKDEEEANAKKRGPSSPIEDAYPSKRQALSPDVPHLPPRRRQPWTE</sequence>